<dbReference type="EMBL" id="JAVHJO010000011">
    <property type="protein sequence ID" value="KAK6533350.1"/>
    <property type="molecule type" value="Genomic_DNA"/>
</dbReference>
<dbReference type="Pfam" id="PF13847">
    <property type="entry name" value="Methyltransf_31"/>
    <property type="match status" value="1"/>
</dbReference>
<evidence type="ECO:0000313" key="3">
    <source>
        <dbReference type="Proteomes" id="UP001365542"/>
    </source>
</evidence>
<comment type="caution">
    <text evidence="2">The sequence shown here is derived from an EMBL/GenBank/DDBJ whole genome shotgun (WGS) entry which is preliminary data.</text>
</comment>
<dbReference type="Gene3D" id="3.40.50.150">
    <property type="entry name" value="Vaccinia Virus protein VP39"/>
    <property type="match status" value="1"/>
</dbReference>
<dbReference type="AlphaFoldDB" id="A0AAV9X2M0"/>
<feature type="domain" description="Methyltransferase" evidence="1">
    <location>
        <begin position="48"/>
        <end position="152"/>
    </location>
</feature>
<dbReference type="InterPro" id="IPR029063">
    <property type="entry name" value="SAM-dependent_MTases_sf"/>
</dbReference>
<proteinExistence type="predicted"/>
<dbReference type="CDD" id="cd02440">
    <property type="entry name" value="AdoMet_MTases"/>
    <property type="match status" value="1"/>
</dbReference>
<protein>
    <recommendedName>
        <fullName evidence="1">Methyltransferase domain-containing protein</fullName>
    </recommendedName>
</protein>
<dbReference type="Proteomes" id="UP001365542">
    <property type="component" value="Unassembled WGS sequence"/>
</dbReference>
<gene>
    <name evidence="2" type="ORF">TWF694_002300</name>
</gene>
<sequence>MAEKQEESLYLHGHHSSVLSSHSWRTIHNSAAYLLPYLKPYTTSQEPTTLLDAGCGPGTITCDLAAHLPNTQVTGIDVTILDSCAPLAASRKLKNITFKEADVFNLPFPDNSFDIIHLHQVLQHLPTPPVAAIKELLRVCKPNGIVAARDGDFGAFTWYPESKPLDNWRRVYISTAKAIGAEPLAGRMLHKWFMEAGVQREHITCSSSCWTYSSPQEREWWGGIWAERTVKSSFAGLAVKEGIVGSEEELKEVAEAWREWIKQEDGWIMVPSEEVVVKVVKN</sequence>
<evidence type="ECO:0000313" key="2">
    <source>
        <dbReference type="EMBL" id="KAK6533350.1"/>
    </source>
</evidence>
<name>A0AAV9X2M0_9PEZI</name>
<dbReference type="PANTHER" id="PTHR43591">
    <property type="entry name" value="METHYLTRANSFERASE"/>
    <property type="match status" value="1"/>
</dbReference>
<accession>A0AAV9X2M0</accession>
<dbReference type="PANTHER" id="PTHR43591:SF24">
    <property type="entry name" value="2-METHOXY-6-POLYPRENYL-1,4-BENZOQUINOL METHYLASE, MITOCHONDRIAL"/>
    <property type="match status" value="1"/>
</dbReference>
<organism evidence="2 3">
    <name type="scientific">Orbilia ellipsospora</name>
    <dbReference type="NCBI Taxonomy" id="2528407"/>
    <lineage>
        <taxon>Eukaryota</taxon>
        <taxon>Fungi</taxon>
        <taxon>Dikarya</taxon>
        <taxon>Ascomycota</taxon>
        <taxon>Pezizomycotina</taxon>
        <taxon>Orbiliomycetes</taxon>
        <taxon>Orbiliales</taxon>
        <taxon>Orbiliaceae</taxon>
        <taxon>Orbilia</taxon>
    </lineage>
</organism>
<dbReference type="InterPro" id="IPR025714">
    <property type="entry name" value="Methyltranfer_dom"/>
</dbReference>
<keyword evidence="3" id="KW-1185">Reference proteome</keyword>
<dbReference type="GO" id="GO:0008168">
    <property type="term" value="F:methyltransferase activity"/>
    <property type="evidence" value="ECO:0007669"/>
    <property type="project" value="TreeGrafter"/>
</dbReference>
<evidence type="ECO:0000259" key="1">
    <source>
        <dbReference type="Pfam" id="PF13847"/>
    </source>
</evidence>
<dbReference type="SUPFAM" id="SSF53335">
    <property type="entry name" value="S-adenosyl-L-methionine-dependent methyltransferases"/>
    <property type="match status" value="1"/>
</dbReference>
<reference evidence="2 3" key="1">
    <citation type="submission" date="2019-10" db="EMBL/GenBank/DDBJ databases">
        <authorList>
            <person name="Palmer J.M."/>
        </authorList>
    </citation>
    <scope>NUCLEOTIDE SEQUENCE [LARGE SCALE GENOMIC DNA]</scope>
    <source>
        <strain evidence="2 3">TWF694</strain>
    </source>
</reference>